<keyword evidence="2" id="KW-1185">Reference proteome</keyword>
<evidence type="ECO:0000313" key="2">
    <source>
        <dbReference type="Proteomes" id="UP000821845"/>
    </source>
</evidence>
<name>A0ACB7T2J4_HYAAI</name>
<sequence>MSARLFVGGLDSAMTRDDLEREFGKYGQLKEVWMAQNPPGFAFVEFEDTSCVDDAVREMNGALVNGALLRVERARDKSKTARGANGGGIGPFRPRSRRGGAAGAAAGSYQQAGLERKMMRHAPTAAAASTPPETTPPMPTGFAVGAAPGAQGYGYDYAAMQNQYAAAPVYAPAMPAATSWESPYGATYYAAPASGYAPYYGEYYGMPANMAAAPMPVADPSVAAPLYQPPDYGQM</sequence>
<evidence type="ECO:0000313" key="1">
    <source>
        <dbReference type="EMBL" id="KAH6941732.1"/>
    </source>
</evidence>
<protein>
    <submittedName>
        <fullName evidence="1">Uncharacterized protein</fullName>
    </submittedName>
</protein>
<reference evidence="1" key="1">
    <citation type="submission" date="2020-05" db="EMBL/GenBank/DDBJ databases">
        <title>Large-scale comparative analyses of tick genomes elucidate their genetic diversity and vector capacities.</title>
        <authorList>
            <person name="Jia N."/>
            <person name="Wang J."/>
            <person name="Shi W."/>
            <person name="Du L."/>
            <person name="Sun Y."/>
            <person name="Zhan W."/>
            <person name="Jiang J."/>
            <person name="Wang Q."/>
            <person name="Zhang B."/>
            <person name="Ji P."/>
            <person name="Sakyi L.B."/>
            <person name="Cui X."/>
            <person name="Yuan T."/>
            <person name="Jiang B."/>
            <person name="Yang W."/>
            <person name="Lam T.T.-Y."/>
            <person name="Chang Q."/>
            <person name="Ding S."/>
            <person name="Wang X."/>
            <person name="Zhu J."/>
            <person name="Ruan X."/>
            <person name="Zhao L."/>
            <person name="Wei J."/>
            <person name="Que T."/>
            <person name="Du C."/>
            <person name="Cheng J."/>
            <person name="Dai P."/>
            <person name="Han X."/>
            <person name="Huang E."/>
            <person name="Gao Y."/>
            <person name="Liu J."/>
            <person name="Shao H."/>
            <person name="Ye R."/>
            <person name="Li L."/>
            <person name="Wei W."/>
            <person name="Wang X."/>
            <person name="Wang C."/>
            <person name="Yang T."/>
            <person name="Huo Q."/>
            <person name="Li W."/>
            <person name="Guo W."/>
            <person name="Chen H."/>
            <person name="Zhou L."/>
            <person name="Ni X."/>
            <person name="Tian J."/>
            <person name="Zhou Y."/>
            <person name="Sheng Y."/>
            <person name="Liu T."/>
            <person name="Pan Y."/>
            <person name="Xia L."/>
            <person name="Li J."/>
            <person name="Zhao F."/>
            <person name="Cao W."/>
        </authorList>
    </citation>
    <scope>NUCLEOTIDE SEQUENCE</scope>
    <source>
        <strain evidence="1">Hyas-2018</strain>
    </source>
</reference>
<proteinExistence type="predicted"/>
<comment type="caution">
    <text evidence="1">The sequence shown here is derived from an EMBL/GenBank/DDBJ whole genome shotgun (WGS) entry which is preliminary data.</text>
</comment>
<organism evidence="1 2">
    <name type="scientific">Hyalomma asiaticum</name>
    <name type="common">Tick</name>
    <dbReference type="NCBI Taxonomy" id="266040"/>
    <lineage>
        <taxon>Eukaryota</taxon>
        <taxon>Metazoa</taxon>
        <taxon>Ecdysozoa</taxon>
        <taxon>Arthropoda</taxon>
        <taxon>Chelicerata</taxon>
        <taxon>Arachnida</taxon>
        <taxon>Acari</taxon>
        <taxon>Parasitiformes</taxon>
        <taxon>Ixodida</taxon>
        <taxon>Ixodoidea</taxon>
        <taxon>Ixodidae</taxon>
        <taxon>Hyalomminae</taxon>
        <taxon>Hyalomma</taxon>
    </lineage>
</organism>
<dbReference type="Proteomes" id="UP000821845">
    <property type="component" value="Chromosome 11"/>
</dbReference>
<gene>
    <name evidence="1" type="ORF">HPB50_022943</name>
</gene>
<dbReference type="EMBL" id="CM023491">
    <property type="protein sequence ID" value="KAH6941732.1"/>
    <property type="molecule type" value="Genomic_DNA"/>
</dbReference>
<accession>A0ACB7T2J4</accession>